<reference evidence="2 3" key="1">
    <citation type="submission" date="2016-11" db="EMBL/GenBank/DDBJ databases">
        <authorList>
            <person name="Jaros S."/>
            <person name="Januszkiewicz K."/>
            <person name="Wedrychowicz H."/>
        </authorList>
    </citation>
    <scope>NUCLEOTIDE SEQUENCE [LARGE SCALE GENOMIC DNA]</scope>
    <source>
        <strain evidence="2 3">DSM 14501</strain>
    </source>
</reference>
<dbReference type="PANTHER" id="PTHR34988:SF1">
    <property type="entry name" value="DNA-BINDING PROTEIN"/>
    <property type="match status" value="1"/>
</dbReference>
<dbReference type="InterPro" id="IPR005175">
    <property type="entry name" value="PPC_dom"/>
</dbReference>
<proteinExistence type="predicted"/>
<dbReference type="RefSeq" id="WP_072965856.1">
    <property type="nucleotide sequence ID" value="NZ_FRAJ01000004.1"/>
</dbReference>
<dbReference type="Pfam" id="PF03479">
    <property type="entry name" value="PCC"/>
    <property type="match status" value="1"/>
</dbReference>
<dbReference type="CDD" id="cd11378">
    <property type="entry name" value="DUF296"/>
    <property type="match status" value="1"/>
</dbReference>
<dbReference type="AlphaFoldDB" id="A0A1M6MHN0"/>
<dbReference type="PROSITE" id="PS51742">
    <property type="entry name" value="PPC"/>
    <property type="match status" value="1"/>
</dbReference>
<organism evidence="2 3">
    <name type="scientific">Caminicella sporogenes DSM 14501</name>
    <dbReference type="NCBI Taxonomy" id="1121266"/>
    <lineage>
        <taxon>Bacteria</taxon>
        <taxon>Bacillati</taxon>
        <taxon>Bacillota</taxon>
        <taxon>Clostridia</taxon>
        <taxon>Peptostreptococcales</taxon>
        <taxon>Caminicellaceae</taxon>
        <taxon>Caminicella</taxon>
    </lineage>
</organism>
<keyword evidence="3" id="KW-1185">Reference proteome</keyword>
<dbReference type="PIRSF" id="PIRSF016702">
    <property type="entry name" value="DNA_bp_PD1"/>
    <property type="match status" value="1"/>
</dbReference>
<dbReference type="EMBL" id="FRAJ01000004">
    <property type="protein sequence ID" value="SHJ82954.1"/>
    <property type="molecule type" value="Genomic_DNA"/>
</dbReference>
<evidence type="ECO:0000313" key="2">
    <source>
        <dbReference type="EMBL" id="SHJ82954.1"/>
    </source>
</evidence>
<protein>
    <recommendedName>
        <fullName evidence="1">PPC domain-containing protein</fullName>
    </recommendedName>
</protein>
<accession>A0A1M6MHN0</accession>
<evidence type="ECO:0000313" key="3">
    <source>
        <dbReference type="Proteomes" id="UP000184082"/>
    </source>
</evidence>
<gene>
    <name evidence="2" type="ORF">SAMN02745883_00549</name>
</gene>
<sequence>MDYKKFGNTYVMRIDRGEEIIETLKKFCIENEINLASVKGIGLVNKAKIGIFDTSKKKYNFIELTGDYEITSLLGNISTMNDEICIHLHINLADHECKTYGGHLDLGIIGVTGELIIEAIDGKVDRAFNEEIGSNLLKFD</sequence>
<name>A0A1M6MHN0_9FIRM</name>
<dbReference type="SUPFAM" id="SSF117856">
    <property type="entry name" value="AF0104/ALDC/Ptd012-like"/>
    <property type="match status" value="1"/>
</dbReference>
<dbReference type="Gene3D" id="3.30.1330.80">
    <property type="entry name" value="Hypothetical protein, similar to alpha- acetolactate decarboxylase, domain 2"/>
    <property type="match status" value="1"/>
</dbReference>
<evidence type="ECO:0000259" key="1">
    <source>
        <dbReference type="PROSITE" id="PS51742"/>
    </source>
</evidence>
<dbReference type="PANTHER" id="PTHR34988">
    <property type="entry name" value="PROTEIN, PUTATIVE-RELATED"/>
    <property type="match status" value="1"/>
</dbReference>
<dbReference type="STRING" id="1121266.SAMN02745883_00549"/>
<feature type="domain" description="PPC" evidence="1">
    <location>
        <begin position="4"/>
        <end position="140"/>
    </location>
</feature>
<dbReference type="Proteomes" id="UP000184082">
    <property type="component" value="Unassembled WGS sequence"/>
</dbReference>
<dbReference type="InterPro" id="IPR025707">
    <property type="entry name" value="DNA_bp_PD1"/>
</dbReference>